<accession>A0A9K3PTT9</accession>
<evidence type="ECO:0000256" key="1">
    <source>
        <dbReference type="SAM" id="MobiDB-lite"/>
    </source>
</evidence>
<reference evidence="2" key="1">
    <citation type="journal article" date="2021" name="Sci. Rep.">
        <title>Diploid genomic architecture of Nitzschia inconspicua, an elite biomass production diatom.</title>
        <authorList>
            <person name="Oliver A."/>
            <person name="Podell S."/>
            <person name="Pinowska A."/>
            <person name="Traller J.C."/>
            <person name="Smith S.R."/>
            <person name="McClure R."/>
            <person name="Beliaev A."/>
            <person name="Bohutskyi P."/>
            <person name="Hill E.A."/>
            <person name="Rabines A."/>
            <person name="Zheng H."/>
            <person name="Allen L.Z."/>
            <person name="Kuo A."/>
            <person name="Grigoriev I.V."/>
            <person name="Allen A.E."/>
            <person name="Hazlebeck D."/>
            <person name="Allen E.E."/>
        </authorList>
    </citation>
    <scope>NUCLEOTIDE SEQUENCE</scope>
    <source>
        <strain evidence="2">Hildebrandi</strain>
    </source>
</reference>
<sequence length="388" mass="41066">MMMPFELCDEEDHLTGRLPPPVPAKTKHSHSILPILLVFLFILIRVEPTKASFWKNQQQDNSASSLRKEVAGPLNDVVEVIGSNTHQGIKAIDSNVGASRMLKPPSAEPACLCDDDDDPRASSWKCGQLLFVCLNANLCPASLKSIDPEKEIIYLNDDECEYMQGVKIGEDCDVDDDLNPSPYPALSHKVCESTDGILSKYEEGKCELCQTTPAPTPLTTPFPSSSPSGSPSSSPSSSPSGSPSSSPSSSPSGSPSSSPSSSPSGSPSSSPSAPPTGCCDDPDTWKCGLDVYYCGADGKICKQSLQAAGVNLIINDLDCESMKNVLVIGEDTCPNGKELSHKVCAGTKEDEDSCEECDHLIPIESVTPAPTEAPTTPAPTKAPRPSPR</sequence>
<reference evidence="2" key="2">
    <citation type="submission" date="2021-04" db="EMBL/GenBank/DDBJ databases">
        <authorList>
            <person name="Podell S."/>
        </authorList>
    </citation>
    <scope>NUCLEOTIDE SEQUENCE</scope>
    <source>
        <strain evidence="2">Hildebrandi</strain>
    </source>
</reference>
<feature type="compositionally biased region" description="Low complexity" evidence="1">
    <location>
        <begin position="221"/>
        <end position="271"/>
    </location>
</feature>
<evidence type="ECO:0000313" key="2">
    <source>
        <dbReference type="EMBL" id="KAG7359246.1"/>
    </source>
</evidence>
<dbReference type="Proteomes" id="UP000693970">
    <property type="component" value="Unassembled WGS sequence"/>
</dbReference>
<feature type="region of interest" description="Disordered" evidence="1">
    <location>
        <begin position="365"/>
        <end position="388"/>
    </location>
</feature>
<organism evidence="2 3">
    <name type="scientific">Nitzschia inconspicua</name>
    <dbReference type="NCBI Taxonomy" id="303405"/>
    <lineage>
        <taxon>Eukaryota</taxon>
        <taxon>Sar</taxon>
        <taxon>Stramenopiles</taxon>
        <taxon>Ochrophyta</taxon>
        <taxon>Bacillariophyta</taxon>
        <taxon>Bacillariophyceae</taxon>
        <taxon>Bacillariophycidae</taxon>
        <taxon>Bacillariales</taxon>
        <taxon>Bacillariaceae</taxon>
        <taxon>Nitzschia</taxon>
    </lineage>
</organism>
<evidence type="ECO:0000313" key="3">
    <source>
        <dbReference type="Proteomes" id="UP000693970"/>
    </source>
</evidence>
<feature type="compositionally biased region" description="Pro residues" evidence="1">
    <location>
        <begin position="376"/>
        <end position="388"/>
    </location>
</feature>
<protein>
    <submittedName>
        <fullName evidence="2">Uncharacterized protein</fullName>
    </submittedName>
</protein>
<name>A0A9K3PTT9_9STRA</name>
<proteinExistence type="predicted"/>
<keyword evidence="3" id="KW-1185">Reference proteome</keyword>
<feature type="region of interest" description="Disordered" evidence="1">
    <location>
        <begin position="217"/>
        <end position="275"/>
    </location>
</feature>
<dbReference type="EMBL" id="JAGRRH010000014">
    <property type="protein sequence ID" value="KAG7359246.1"/>
    <property type="molecule type" value="Genomic_DNA"/>
</dbReference>
<comment type="caution">
    <text evidence="2">The sequence shown here is derived from an EMBL/GenBank/DDBJ whole genome shotgun (WGS) entry which is preliminary data.</text>
</comment>
<dbReference type="AlphaFoldDB" id="A0A9K3PTT9"/>
<gene>
    <name evidence="2" type="ORF">IV203_015835</name>
</gene>